<evidence type="ECO:0000259" key="2">
    <source>
        <dbReference type="Pfam" id="PF13464"/>
    </source>
</evidence>
<keyword evidence="4" id="KW-1185">Reference proteome</keyword>
<dbReference type="AlphaFoldDB" id="A0A5C4J4I6"/>
<evidence type="ECO:0000256" key="1">
    <source>
        <dbReference type="SAM" id="MobiDB-lite"/>
    </source>
</evidence>
<evidence type="ECO:0000313" key="4">
    <source>
        <dbReference type="Proteomes" id="UP000309174"/>
    </source>
</evidence>
<feature type="domain" description="Cytoskeleton protein RodZ-like C-terminal" evidence="2">
    <location>
        <begin position="90"/>
        <end position="142"/>
    </location>
</feature>
<name>A0A5C4J4I6_9ACTN</name>
<feature type="region of interest" description="Disordered" evidence="1">
    <location>
        <begin position="42"/>
        <end position="73"/>
    </location>
</feature>
<proteinExistence type="predicted"/>
<gene>
    <name evidence="3" type="ORF">ETD83_35145</name>
</gene>
<dbReference type="Pfam" id="PF13464">
    <property type="entry name" value="RodZ_C"/>
    <property type="match status" value="1"/>
</dbReference>
<accession>A0A5C4J4I6</accession>
<evidence type="ECO:0000313" key="3">
    <source>
        <dbReference type="EMBL" id="TMQ90502.1"/>
    </source>
</evidence>
<organism evidence="3 4">
    <name type="scientific">Actinomadura soli</name>
    <dbReference type="NCBI Taxonomy" id="2508997"/>
    <lineage>
        <taxon>Bacteria</taxon>
        <taxon>Bacillati</taxon>
        <taxon>Actinomycetota</taxon>
        <taxon>Actinomycetes</taxon>
        <taxon>Streptosporangiales</taxon>
        <taxon>Thermomonosporaceae</taxon>
        <taxon>Actinomadura</taxon>
    </lineage>
</organism>
<dbReference type="Proteomes" id="UP000309174">
    <property type="component" value="Unassembled WGS sequence"/>
</dbReference>
<dbReference type="InterPro" id="IPR025194">
    <property type="entry name" value="RodZ-like_C"/>
</dbReference>
<dbReference type="OrthoDB" id="3483537at2"/>
<dbReference type="EMBL" id="VCKW01000285">
    <property type="protein sequence ID" value="TMQ90502.1"/>
    <property type="molecule type" value="Genomic_DNA"/>
</dbReference>
<comment type="caution">
    <text evidence="3">The sequence shown here is derived from an EMBL/GenBank/DDBJ whole genome shotgun (WGS) entry which is preliminary data.</text>
</comment>
<reference evidence="3 4" key="1">
    <citation type="submission" date="2019-05" db="EMBL/GenBank/DDBJ databases">
        <title>Draft genome sequence of Actinomadura sp. 14C53.</title>
        <authorList>
            <person name="Saricaoglu S."/>
            <person name="Isik K."/>
        </authorList>
    </citation>
    <scope>NUCLEOTIDE SEQUENCE [LARGE SCALE GENOMIC DNA]</scope>
    <source>
        <strain evidence="3 4">14C53</strain>
    </source>
</reference>
<protein>
    <submittedName>
        <fullName evidence="3">DUF4115 domain-containing protein</fullName>
    </submittedName>
</protein>
<sequence length="156" mass="16128">MGRHRSDPRGLARILIAAVAVMAALALLVGGGMALVNALTGEPEQKGPSSSASRPAAEDTGGDPSPETASSPTVALPLVIRVTGPATYVVVRVADTGGKVLTQGTLNQGETRNYREAPLQVVAYNGGALQVVIHGKVQPQKPDGQRGEWFVKARRG</sequence>